<gene>
    <name evidence="4" type="ORF">PENTCL1PPCAC_29702</name>
</gene>
<reference evidence="4" key="1">
    <citation type="submission" date="2023-10" db="EMBL/GenBank/DDBJ databases">
        <title>Genome assembly of Pristionchus species.</title>
        <authorList>
            <person name="Yoshida K."/>
            <person name="Sommer R.J."/>
        </authorList>
    </citation>
    <scope>NUCLEOTIDE SEQUENCE</scope>
    <source>
        <strain evidence="4">RS0144</strain>
    </source>
</reference>
<name>A0AAV5UMG5_9BILA</name>
<feature type="non-terminal residue" evidence="4">
    <location>
        <position position="1"/>
    </location>
</feature>
<feature type="compositionally biased region" description="Basic and acidic residues" evidence="2">
    <location>
        <begin position="20"/>
        <end position="29"/>
    </location>
</feature>
<dbReference type="Gene3D" id="1.10.10.10">
    <property type="entry name" value="Winged helix-like DNA-binding domain superfamily/Winged helix DNA-binding domain"/>
    <property type="match status" value="1"/>
</dbReference>
<dbReference type="Proteomes" id="UP001432027">
    <property type="component" value="Unassembled WGS sequence"/>
</dbReference>
<dbReference type="InterPro" id="IPR000418">
    <property type="entry name" value="Ets_dom"/>
</dbReference>
<organism evidence="4 5">
    <name type="scientific">Pristionchus entomophagus</name>
    <dbReference type="NCBI Taxonomy" id="358040"/>
    <lineage>
        <taxon>Eukaryota</taxon>
        <taxon>Metazoa</taxon>
        <taxon>Ecdysozoa</taxon>
        <taxon>Nematoda</taxon>
        <taxon>Chromadorea</taxon>
        <taxon>Rhabditida</taxon>
        <taxon>Rhabditina</taxon>
        <taxon>Diplogasteromorpha</taxon>
        <taxon>Diplogasteroidea</taxon>
        <taxon>Neodiplogasteridae</taxon>
        <taxon>Pristionchus</taxon>
    </lineage>
</organism>
<dbReference type="GO" id="GO:0043565">
    <property type="term" value="F:sequence-specific DNA binding"/>
    <property type="evidence" value="ECO:0007669"/>
    <property type="project" value="InterPro"/>
</dbReference>
<feature type="domain" description="ETS" evidence="3">
    <location>
        <begin position="55"/>
        <end position="83"/>
    </location>
</feature>
<accession>A0AAV5UMG5</accession>
<evidence type="ECO:0000259" key="3">
    <source>
        <dbReference type="PROSITE" id="PS50061"/>
    </source>
</evidence>
<feature type="non-terminal residue" evidence="4">
    <location>
        <position position="83"/>
    </location>
</feature>
<dbReference type="EMBL" id="BTSX01000006">
    <property type="protein sequence ID" value="GMT07528.1"/>
    <property type="molecule type" value="Genomic_DNA"/>
</dbReference>
<protein>
    <recommendedName>
        <fullName evidence="3">ETS domain-containing protein</fullName>
    </recommendedName>
</protein>
<dbReference type="AlphaFoldDB" id="A0AAV5UMG5"/>
<sequence length="83" mass="9631">NRKRKVEPDSVKSAPKKTKTSKERSHEDYGTYDPEAEVTPDHDLSRYCENEGNKKSFWFFILSALADPTNNDIISWTGRGYEF</sequence>
<proteinExistence type="inferred from homology"/>
<dbReference type="GO" id="GO:0003700">
    <property type="term" value="F:DNA-binding transcription factor activity"/>
    <property type="evidence" value="ECO:0007669"/>
    <property type="project" value="InterPro"/>
</dbReference>
<evidence type="ECO:0000256" key="2">
    <source>
        <dbReference type="SAM" id="MobiDB-lite"/>
    </source>
</evidence>
<feature type="compositionally biased region" description="Basic and acidic residues" evidence="2">
    <location>
        <begin position="1"/>
        <end position="10"/>
    </location>
</feature>
<comment type="caution">
    <text evidence="4">The sequence shown here is derived from an EMBL/GenBank/DDBJ whole genome shotgun (WGS) entry which is preliminary data.</text>
</comment>
<evidence type="ECO:0000313" key="4">
    <source>
        <dbReference type="EMBL" id="GMT07528.1"/>
    </source>
</evidence>
<evidence type="ECO:0000313" key="5">
    <source>
        <dbReference type="Proteomes" id="UP001432027"/>
    </source>
</evidence>
<dbReference type="InterPro" id="IPR036388">
    <property type="entry name" value="WH-like_DNA-bd_sf"/>
</dbReference>
<feature type="region of interest" description="Disordered" evidence="2">
    <location>
        <begin position="1"/>
        <end position="37"/>
    </location>
</feature>
<evidence type="ECO:0000256" key="1">
    <source>
        <dbReference type="ARBA" id="ARBA00005562"/>
    </source>
</evidence>
<dbReference type="PROSITE" id="PS50061">
    <property type="entry name" value="ETS_DOMAIN_3"/>
    <property type="match status" value="1"/>
</dbReference>
<comment type="similarity">
    <text evidence="1">Belongs to the ETS family.</text>
</comment>
<keyword evidence="5" id="KW-1185">Reference proteome</keyword>